<evidence type="ECO:0000313" key="9">
    <source>
        <dbReference type="EMBL" id="GAA0744591.1"/>
    </source>
</evidence>
<dbReference type="CDD" id="cd06354">
    <property type="entry name" value="PBP1_PrnA-like"/>
    <property type="match status" value="1"/>
</dbReference>
<evidence type="ECO:0000259" key="8">
    <source>
        <dbReference type="Pfam" id="PF02608"/>
    </source>
</evidence>
<evidence type="ECO:0000256" key="4">
    <source>
        <dbReference type="ARBA" id="ARBA00022729"/>
    </source>
</evidence>
<accession>A0ABP3UZ60</accession>
<dbReference type="PANTHER" id="PTHR34296">
    <property type="entry name" value="TRANSCRIPTIONAL ACTIVATOR PROTEIN MED"/>
    <property type="match status" value="1"/>
</dbReference>
<dbReference type="PANTHER" id="PTHR34296:SF2">
    <property type="entry name" value="ABC TRANSPORTER GUANOSINE-BINDING PROTEIN NUPN"/>
    <property type="match status" value="1"/>
</dbReference>
<evidence type="ECO:0000256" key="2">
    <source>
        <dbReference type="ARBA" id="ARBA00008610"/>
    </source>
</evidence>
<dbReference type="SUPFAM" id="SSF53822">
    <property type="entry name" value="Periplasmic binding protein-like I"/>
    <property type="match status" value="1"/>
</dbReference>
<dbReference type="InterPro" id="IPR003760">
    <property type="entry name" value="PnrA-like"/>
</dbReference>
<feature type="chain" id="PRO_5045669880" evidence="7">
    <location>
        <begin position="22"/>
        <end position="365"/>
    </location>
</feature>
<keyword evidence="5" id="KW-0472">Membrane</keyword>
<dbReference type="RefSeq" id="WP_343762748.1">
    <property type="nucleotide sequence ID" value="NZ_BAAACG010000013.1"/>
</dbReference>
<dbReference type="Gene3D" id="3.40.50.2300">
    <property type="match status" value="2"/>
</dbReference>
<evidence type="ECO:0000256" key="1">
    <source>
        <dbReference type="ARBA" id="ARBA00004193"/>
    </source>
</evidence>
<organism evidence="9 10">
    <name type="scientific">Clostridium oceanicum</name>
    <dbReference type="NCBI Taxonomy" id="1543"/>
    <lineage>
        <taxon>Bacteria</taxon>
        <taxon>Bacillati</taxon>
        <taxon>Bacillota</taxon>
        <taxon>Clostridia</taxon>
        <taxon>Eubacteriales</taxon>
        <taxon>Clostridiaceae</taxon>
        <taxon>Clostridium</taxon>
    </lineage>
</organism>
<dbReference type="Proteomes" id="UP001501510">
    <property type="component" value="Unassembled WGS sequence"/>
</dbReference>
<evidence type="ECO:0000256" key="5">
    <source>
        <dbReference type="ARBA" id="ARBA00023136"/>
    </source>
</evidence>
<gene>
    <name evidence="9" type="ORF">GCM10008906_29690</name>
</gene>
<comment type="similarity">
    <text evidence="2">Belongs to the BMP lipoprotein family.</text>
</comment>
<keyword evidence="4 7" id="KW-0732">Signal</keyword>
<keyword evidence="3" id="KW-1003">Cell membrane</keyword>
<dbReference type="InterPro" id="IPR028082">
    <property type="entry name" value="Peripla_BP_I"/>
</dbReference>
<evidence type="ECO:0000256" key="3">
    <source>
        <dbReference type="ARBA" id="ARBA00022475"/>
    </source>
</evidence>
<dbReference type="PROSITE" id="PS51257">
    <property type="entry name" value="PROKAR_LIPOPROTEIN"/>
    <property type="match status" value="1"/>
</dbReference>
<comment type="subcellular location">
    <subcellularLocation>
        <location evidence="1">Cell membrane</location>
        <topology evidence="1">Lipid-anchor</topology>
    </subcellularLocation>
</comment>
<sequence>MKKRKILAFLAAGIMTVSLLAGCGAKKEESSTKDSGEKVKIGLSTDEGGLNDKSFNQAADEGVKKAQKEFGVEYKPIESKQKEDYESNLEALVNDNCNLVFGVGFQMEQAMKNVAGKYSDKKFAIVDTEVKAPNVLSLKFKDHEGSFLMGVIAGKMTKTNKVGFIGGKDFAPINKFEAGYIAGVKSVNPEAAKALMGKDNKPGAMVKYADSFGDTNKGYELAKSLYGSGCDVIYHAAGGVGIGMFKAAKELKDSGKAVWAIGVDKDQALTVPKYKDVILSSMLKRVDTATYDATKQIVDGKFEGGKTIELGVKEDGVAVAGTSKDNTPKEVLDLVEKYKNAIKEEKIKVPATRKELANFTPTEIK</sequence>
<dbReference type="Pfam" id="PF02608">
    <property type="entry name" value="Bmp"/>
    <property type="match status" value="1"/>
</dbReference>
<protein>
    <submittedName>
        <fullName evidence="9">BMP family ABC transporter substrate-binding protein</fullName>
    </submittedName>
</protein>
<dbReference type="EMBL" id="BAAACG010000013">
    <property type="protein sequence ID" value="GAA0744591.1"/>
    <property type="molecule type" value="Genomic_DNA"/>
</dbReference>
<keyword evidence="6" id="KW-0449">Lipoprotein</keyword>
<evidence type="ECO:0000256" key="6">
    <source>
        <dbReference type="ARBA" id="ARBA00023288"/>
    </source>
</evidence>
<name>A0ABP3UZ60_9CLOT</name>
<comment type="caution">
    <text evidence="9">The sequence shown here is derived from an EMBL/GenBank/DDBJ whole genome shotgun (WGS) entry which is preliminary data.</text>
</comment>
<reference evidence="10" key="1">
    <citation type="journal article" date="2019" name="Int. J. Syst. Evol. Microbiol.">
        <title>The Global Catalogue of Microorganisms (GCM) 10K type strain sequencing project: providing services to taxonomists for standard genome sequencing and annotation.</title>
        <authorList>
            <consortium name="The Broad Institute Genomics Platform"/>
            <consortium name="The Broad Institute Genome Sequencing Center for Infectious Disease"/>
            <person name="Wu L."/>
            <person name="Ma J."/>
        </authorList>
    </citation>
    <scope>NUCLEOTIDE SEQUENCE [LARGE SCALE GENOMIC DNA]</scope>
    <source>
        <strain evidence="10">JCM 1407</strain>
    </source>
</reference>
<proteinExistence type="inferred from homology"/>
<feature type="signal peptide" evidence="7">
    <location>
        <begin position="1"/>
        <end position="21"/>
    </location>
</feature>
<feature type="domain" description="ABC transporter substrate-binding protein PnrA-like" evidence="8">
    <location>
        <begin position="44"/>
        <end position="351"/>
    </location>
</feature>
<evidence type="ECO:0000313" key="10">
    <source>
        <dbReference type="Proteomes" id="UP001501510"/>
    </source>
</evidence>
<dbReference type="InterPro" id="IPR050957">
    <property type="entry name" value="BMP_lipoprotein"/>
</dbReference>
<keyword evidence="10" id="KW-1185">Reference proteome</keyword>
<evidence type="ECO:0000256" key="7">
    <source>
        <dbReference type="SAM" id="SignalP"/>
    </source>
</evidence>